<feature type="domain" description="NfeD-like C-terminal" evidence="6">
    <location>
        <begin position="384"/>
        <end position="438"/>
    </location>
</feature>
<name>A0A1H9RDJ1_9BACI</name>
<dbReference type="CDD" id="cd07021">
    <property type="entry name" value="Clp_protease_NfeD_like"/>
    <property type="match status" value="1"/>
</dbReference>
<evidence type="ECO:0000313" key="9">
    <source>
        <dbReference type="EMBL" id="SER70615.1"/>
    </source>
</evidence>
<dbReference type="Pfam" id="PF01957">
    <property type="entry name" value="NfeD"/>
    <property type="match status" value="1"/>
</dbReference>
<dbReference type="SUPFAM" id="SSF52096">
    <property type="entry name" value="ClpP/crotonase"/>
    <property type="match status" value="1"/>
</dbReference>
<proteinExistence type="predicted"/>
<evidence type="ECO:0000313" key="10">
    <source>
        <dbReference type="Proteomes" id="UP000198571"/>
    </source>
</evidence>
<dbReference type="GO" id="GO:0008233">
    <property type="term" value="F:peptidase activity"/>
    <property type="evidence" value="ECO:0007669"/>
    <property type="project" value="UniProtKB-KW"/>
</dbReference>
<evidence type="ECO:0000256" key="3">
    <source>
        <dbReference type="ARBA" id="ARBA00022989"/>
    </source>
</evidence>
<keyword evidence="4 5" id="KW-0472">Membrane</keyword>
<dbReference type="InterPro" id="IPR052165">
    <property type="entry name" value="Membrane_assoc_protease"/>
</dbReference>
<organism evidence="9 10">
    <name type="scientific">Salipaludibacillus aurantiacus</name>
    <dbReference type="NCBI Taxonomy" id="1601833"/>
    <lineage>
        <taxon>Bacteria</taxon>
        <taxon>Bacillati</taxon>
        <taxon>Bacillota</taxon>
        <taxon>Bacilli</taxon>
        <taxon>Bacillales</taxon>
        <taxon>Bacillaceae</taxon>
    </lineage>
</organism>
<reference evidence="10" key="1">
    <citation type="submission" date="2016-10" db="EMBL/GenBank/DDBJ databases">
        <authorList>
            <person name="Varghese N."/>
            <person name="Submissions S."/>
        </authorList>
    </citation>
    <scope>NUCLEOTIDE SEQUENCE [LARGE SCALE GENOMIC DNA]</scope>
    <source>
        <strain evidence="10">S9</strain>
    </source>
</reference>
<evidence type="ECO:0000259" key="8">
    <source>
        <dbReference type="Pfam" id="PF25145"/>
    </source>
</evidence>
<evidence type="ECO:0000256" key="2">
    <source>
        <dbReference type="ARBA" id="ARBA00022692"/>
    </source>
</evidence>
<dbReference type="Proteomes" id="UP000198571">
    <property type="component" value="Unassembled WGS sequence"/>
</dbReference>
<feature type="domain" description="NfeD1b N-terminal" evidence="8">
    <location>
        <begin position="36"/>
        <end position="222"/>
    </location>
</feature>
<keyword evidence="2 5" id="KW-0812">Transmembrane</keyword>
<dbReference type="PANTHER" id="PTHR33507">
    <property type="entry name" value="INNER MEMBRANE PROTEIN YBBJ"/>
    <property type="match status" value="1"/>
</dbReference>
<dbReference type="InterPro" id="IPR056738">
    <property type="entry name" value="NfeD1b_N"/>
</dbReference>
<accession>A0A1H9RDJ1</accession>
<evidence type="ECO:0000256" key="4">
    <source>
        <dbReference type="ARBA" id="ARBA00023136"/>
    </source>
</evidence>
<keyword evidence="3 5" id="KW-1133">Transmembrane helix</keyword>
<feature type="transmembrane region" description="Helical" evidence="5">
    <location>
        <begin position="261"/>
        <end position="278"/>
    </location>
</feature>
<dbReference type="SUPFAM" id="SSF141322">
    <property type="entry name" value="NfeD domain-like"/>
    <property type="match status" value="1"/>
</dbReference>
<feature type="transmembrane region" description="Helical" evidence="5">
    <location>
        <begin position="334"/>
        <end position="356"/>
    </location>
</feature>
<evidence type="ECO:0000259" key="7">
    <source>
        <dbReference type="Pfam" id="PF24961"/>
    </source>
</evidence>
<keyword evidence="9" id="KW-0378">Hydrolase</keyword>
<dbReference type="Pfam" id="PF25145">
    <property type="entry name" value="NfeD1b_N"/>
    <property type="match status" value="1"/>
</dbReference>
<keyword evidence="9" id="KW-0645">Protease</keyword>
<keyword evidence="10" id="KW-1185">Reference proteome</keyword>
<dbReference type="EMBL" id="FOGT01000003">
    <property type="protein sequence ID" value="SER70615.1"/>
    <property type="molecule type" value="Genomic_DNA"/>
</dbReference>
<gene>
    <name evidence="9" type="ORF">SAMN05518684_10392</name>
</gene>
<sequence length="455" mass="48516">MMNVRIFVYAAMIISAFALFISGPLSAESGGEGELVYFIPVEKEVERGLEAFLNRSIQTAEEEGADHIVFEVHTPGGFVDAAGNIASLVRNAETPTTAFIVGDALSAGAYISLNADEIVMAPGTRMGAAAVIDGTGSAADEKAQSAWLASMREAAELNDRDPEFALAMADSRIDLPEYGAGEGELLTLTPGQALEAGYAEATAENREELLEYLGMENAEIKETEVSFAEQLARFVTHPVVIPILLSIGSLGLVLELYSPGFGIPGIMGASALFLFFFGHLVAGFAGWEAVILFGIGVILILVEIFSPSFGIFGVLGIGGVVGSLVLSSYSTVNIMISVTIALIITVIASVIFFKYASYKGPFRRVILSDQTKTELGYVSNENRDEILGQTGEALTVLRPSGTAIINDERLDVVSEGGYIEQGRKVKVISMAGSRIVVREISEKIDESIEKKEEKT</sequence>
<dbReference type="InterPro" id="IPR002810">
    <property type="entry name" value="NfeD-like_C"/>
</dbReference>
<dbReference type="AlphaFoldDB" id="A0A1H9RDJ1"/>
<dbReference type="PANTHER" id="PTHR33507:SF3">
    <property type="entry name" value="INNER MEMBRANE PROTEIN YBBJ"/>
    <property type="match status" value="1"/>
</dbReference>
<dbReference type="InterPro" id="IPR012340">
    <property type="entry name" value="NA-bd_OB-fold"/>
</dbReference>
<dbReference type="STRING" id="1601833.SAMN05518684_10392"/>
<dbReference type="Pfam" id="PF24961">
    <property type="entry name" value="NfeD_membrane"/>
    <property type="match status" value="1"/>
</dbReference>
<feature type="domain" description="NfeD integral membrane" evidence="7">
    <location>
        <begin position="240"/>
        <end position="354"/>
    </location>
</feature>
<dbReference type="GO" id="GO:0005886">
    <property type="term" value="C:plasma membrane"/>
    <property type="evidence" value="ECO:0007669"/>
    <property type="project" value="TreeGrafter"/>
</dbReference>
<dbReference type="RefSeq" id="WP_093047852.1">
    <property type="nucleotide sequence ID" value="NZ_FOGT01000003.1"/>
</dbReference>
<dbReference type="GO" id="GO:0006508">
    <property type="term" value="P:proteolysis"/>
    <property type="evidence" value="ECO:0007669"/>
    <property type="project" value="UniProtKB-KW"/>
</dbReference>
<dbReference type="InterPro" id="IPR029045">
    <property type="entry name" value="ClpP/crotonase-like_dom_sf"/>
</dbReference>
<dbReference type="Gene3D" id="3.90.226.10">
    <property type="entry name" value="2-enoyl-CoA Hydratase, Chain A, domain 1"/>
    <property type="match status" value="1"/>
</dbReference>
<dbReference type="OrthoDB" id="9806253at2"/>
<dbReference type="Gene3D" id="2.40.50.140">
    <property type="entry name" value="Nucleic acid-binding proteins"/>
    <property type="match status" value="1"/>
</dbReference>
<protein>
    <submittedName>
        <fullName evidence="9">Membrane-bound serine protease (ClpP class)</fullName>
    </submittedName>
</protein>
<dbReference type="InterPro" id="IPR056739">
    <property type="entry name" value="NfeD_membrane"/>
</dbReference>
<evidence type="ECO:0000256" key="1">
    <source>
        <dbReference type="ARBA" id="ARBA00004141"/>
    </source>
</evidence>
<evidence type="ECO:0000259" key="6">
    <source>
        <dbReference type="Pfam" id="PF01957"/>
    </source>
</evidence>
<feature type="transmembrane region" description="Helical" evidence="5">
    <location>
        <begin position="284"/>
        <end position="302"/>
    </location>
</feature>
<comment type="subcellular location">
    <subcellularLocation>
        <location evidence="1">Membrane</location>
        <topology evidence="1">Multi-pass membrane protein</topology>
    </subcellularLocation>
</comment>
<evidence type="ECO:0000256" key="5">
    <source>
        <dbReference type="SAM" id="Phobius"/>
    </source>
</evidence>